<dbReference type="AlphaFoldDB" id="A0A7J7U164"/>
<evidence type="ECO:0000313" key="2">
    <source>
        <dbReference type="EMBL" id="KAF6306576.1"/>
    </source>
</evidence>
<feature type="region of interest" description="Disordered" evidence="1">
    <location>
        <begin position="60"/>
        <end position="97"/>
    </location>
</feature>
<comment type="caution">
    <text evidence="2">The sequence shown here is derived from an EMBL/GenBank/DDBJ whole genome shotgun (WGS) entry which is preliminary data.</text>
</comment>
<feature type="compositionally biased region" description="Polar residues" evidence="1">
    <location>
        <begin position="74"/>
        <end position="97"/>
    </location>
</feature>
<proteinExistence type="predicted"/>
<evidence type="ECO:0000256" key="1">
    <source>
        <dbReference type="SAM" id="MobiDB-lite"/>
    </source>
</evidence>
<dbReference type="EMBL" id="JACAGC010000017">
    <property type="protein sequence ID" value="KAF6306576.1"/>
    <property type="molecule type" value="Genomic_DNA"/>
</dbReference>
<dbReference type="Proteomes" id="UP000585614">
    <property type="component" value="Unassembled WGS sequence"/>
</dbReference>
<protein>
    <submittedName>
        <fullName evidence="2">Uncharacterized protein</fullName>
    </submittedName>
</protein>
<reference evidence="2 3" key="1">
    <citation type="journal article" date="2020" name="Nature">
        <title>Six reference-quality genomes reveal evolution of bat adaptations.</title>
        <authorList>
            <person name="Jebb D."/>
            <person name="Huang Z."/>
            <person name="Pippel M."/>
            <person name="Hughes G.M."/>
            <person name="Lavrichenko K."/>
            <person name="Devanna P."/>
            <person name="Winkler S."/>
            <person name="Jermiin L.S."/>
            <person name="Skirmuntt E.C."/>
            <person name="Katzourakis A."/>
            <person name="Burkitt-Gray L."/>
            <person name="Ray D.A."/>
            <person name="Sullivan K.A.M."/>
            <person name="Roscito J.G."/>
            <person name="Kirilenko B.M."/>
            <person name="Davalos L.M."/>
            <person name="Corthals A.P."/>
            <person name="Power M.L."/>
            <person name="Jones G."/>
            <person name="Ransome R.D."/>
            <person name="Dechmann D.K.N."/>
            <person name="Locatelli A.G."/>
            <person name="Puechmaille S.J."/>
            <person name="Fedrigo O."/>
            <person name="Jarvis E.D."/>
            <person name="Hiller M."/>
            <person name="Vernes S.C."/>
            <person name="Myers E.W."/>
            <person name="Teeling E.C."/>
        </authorList>
    </citation>
    <scope>NUCLEOTIDE SEQUENCE [LARGE SCALE GENOMIC DNA]</scope>
    <source>
        <strain evidence="2">MRhiFer1</strain>
        <tissue evidence="2">Lung</tissue>
    </source>
</reference>
<feature type="region of interest" description="Disordered" evidence="1">
    <location>
        <begin position="134"/>
        <end position="157"/>
    </location>
</feature>
<sequence>MLCFPENKTGSYSSRPSIKVRQLLESACRQKLTSKEANIQRRPCWATPCDQGVKVVLEAERRPQTTARKALQRAPSQKKNPQFSSSEEPNAATSPTNLFPSREQVAFDAKALSLSLLSLTLTSSTEKAVLEVTHQDPQTCPGRPRPHSPARGGLGGWGAVKHRAGWVPRPQRWMEGRSLFSQAQGKAHLSL</sequence>
<organism evidence="2 3">
    <name type="scientific">Rhinolophus ferrumequinum</name>
    <name type="common">Greater horseshoe bat</name>
    <dbReference type="NCBI Taxonomy" id="59479"/>
    <lineage>
        <taxon>Eukaryota</taxon>
        <taxon>Metazoa</taxon>
        <taxon>Chordata</taxon>
        <taxon>Craniata</taxon>
        <taxon>Vertebrata</taxon>
        <taxon>Euteleostomi</taxon>
        <taxon>Mammalia</taxon>
        <taxon>Eutheria</taxon>
        <taxon>Laurasiatheria</taxon>
        <taxon>Chiroptera</taxon>
        <taxon>Yinpterochiroptera</taxon>
        <taxon>Rhinolophoidea</taxon>
        <taxon>Rhinolophidae</taxon>
        <taxon>Rhinolophinae</taxon>
        <taxon>Rhinolophus</taxon>
    </lineage>
</organism>
<evidence type="ECO:0000313" key="3">
    <source>
        <dbReference type="Proteomes" id="UP000585614"/>
    </source>
</evidence>
<gene>
    <name evidence="2" type="ORF">mRhiFer1_008675</name>
</gene>
<name>A0A7J7U164_RHIFE</name>
<accession>A0A7J7U164</accession>